<dbReference type="AlphaFoldDB" id="A0ABD3B572"/>
<protein>
    <submittedName>
        <fullName evidence="2">Uncharacterized protein</fullName>
    </submittedName>
</protein>
<gene>
    <name evidence="2" type="ORF">ACH5RR_001950</name>
</gene>
<sequence length="141" mass="15293">MMMKNSSSSSSMIKSWLTEPEFDAACQLIQLLSGDSHSAGAGAGAAAESEEEDTGSISKGKYKTSTTSDHRVINKNELAEENVSDLHDHGDEISISSSESAIRVAEDLDVCEVYSSRKRKFRSILDLYAITKPLLFKKAAT</sequence>
<evidence type="ECO:0000256" key="1">
    <source>
        <dbReference type="SAM" id="MobiDB-lite"/>
    </source>
</evidence>
<proteinExistence type="predicted"/>
<feature type="region of interest" description="Disordered" evidence="1">
    <location>
        <begin position="36"/>
        <end position="91"/>
    </location>
</feature>
<evidence type="ECO:0000313" key="2">
    <source>
        <dbReference type="EMBL" id="KAL3538584.1"/>
    </source>
</evidence>
<organism evidence="2 3">
    <name type="scientific">Cinchona calisaya</name>
    <dbReference type="NCBI Taxonomy" id="153742"/>
    <lineage>
        <taxon>Eukaryota</taxon>
        <taxon>Viridiplantae</taxon>
        <taxon>Streptophyta</taxon>
        <taxon>Embryophyta</taxon>
        <taxon>Tracheophyta</taxon>
        <taxon>Spermatophyta</taxon>
        <taxon>Magnoliopsida</taxon>
        <taxon>eudicotyledons</taxon>
        <taxon>Gunneridae</taxon>
        <taxon>Pentapetalae</taxon>
        <taxon>asterids</taxon>
        <taxon>lamiids</taxon>
        <taxon>Gentianales</taxon>
        <taxon>Rubiaceae</taxon>
        <taxon>Cinchonoideae</taxon>
        <taxon>Cinchoneae</taxon>
        <taxon>Cinchona</taxon>
    </lineage>
</organism>
<comment type="caution">
    <text evidence="2">The sequence shown here is derived from an EMBL/GenBank/DDBJ whole genome shotgun (WGS) entry which is preliminary data.</text>
</comment>
<dbReference type="EMBL" id="JBJUIK010000001">
    <property type="protein sequence ID" value="KAL3538584.1"/>
    <property type="molecule type" value="Genomic_DNA"/>
</dbReference>
<evidence type="ECO:0000313" key="3">
    <source>
        <dbReference type="Proteomes" id="UP001630127"/>
    </source>
</evidence>
<dbReference type="Proteomes" id="UP001630127">
    <property type="component" value="Unassembled WGS sequence"/>
</dbReference>
<keyword evidence="3" id="KW-1185">Reference proteome</keyword>
<feature type="compositionally biased region" description="Basic and acidic residues" evidence="1">
    <location>
        <begin position="68"/>
        <end position="91"/>
    </location>
</feature>
<feature type="compositionally biased region" description="Low complexity" evidence="1">
    <location>
        <begin position="36"/>
        <end position="47"/>
    </location>
</feature>
<reference evidence="2 3" key="1">
    <citation type="submission" date="2024-11" db="EMBL/GenBank/DDBJ databases">
        <title>A near-complete genome assembly of Cinchona calisaya.</title>
        <authorList>
            <person name="Lian D.C."/>
            <person name="Zhao X.W."/>
            <person name="Wei L."/>
        </authorList>
    </citation>
    <scope>NUCLEOTIDE SEQUENCE [LARGE SCALE GENOMIC DNA]</scope>
    <source>
        <tissue evidence="2">Nenye</tissue>
    </source>
</reference>
<accession>A0ABD3B572</accession>
<name>A0ABD3B572_9GENT</name>